<dbReference type="EMBL" id="JACHEK010000004">
    <property type="protein sequence ID" value="MBB6144394.1"/>
    <property type="molecule type" value="Genomic_DNA"/>
</dbReference>
<evidence type="ECO:0000313" key="2">
    <source>
        <dbReference type="Proteomes" id="UP000538666"/>
    </source>
</evidence>
<organism evidence="1 2">
    <name type="scientific">Silvibacterium bohemicum</name>
    <dbReference type="NCBI Taxonomy" id="1577686"/>
    <lineage>
        <taxon>Bacteria</taxon>
        <taxon>Pseudomonadati</taxon>
        <taxon>Acidobacteriota</taxon>
        <taxon>Terriglobia</taxon>
        <taxon>Terriglobales</taxon>
        <taxon>Acidobacteriaceae</taxon>
        <taxon>Silvibacterium</taxon>
    </lineage>
</organism>
<dbReference type="AlphaFoldDB" id="A0A841K2C3"/>
<proteinExistence type="predicted"/>
<evidence type="ECO:0000313" key="1">
    <source>
        <dbReference type="EMBL" id="MBB6144394.1"/>
    </source>
</evidence>
<reference evidence="1 2" key="1">
    <citation type="submission" date="2020-08" db="EMBL/GenBank/DDBJ databases">
        <title>Genomic Encyclopedia of Type Strains, Phase IV (KMG-IV): sequencing the most valuable type-strain genomes for metagenomic binning, comparative biology and taxonomic classification.</title>
        <authorList>
            <person name="Goeker M."/>
        </authorList>
    </citation>
    <scope>NUCLEOTIDE SEQUENCE [LARGE SCALE GENOMIC DNA]</scope>
    <source>
        <strain evidence="1 2">DSM 103733</strain>
    </source>
</reference>
<dbReference type="Proteomes" id="UP000538666">
    <property type="component" value="Unassembled WGS sequence"/>
</dbReference>
<protein>
    <submittedName>
        <fullName evidence="1">Uncharacterized protein</fullName>
    </submittedName>
</protein>
<name>A0A841K2C3_9BACT</name>
<gene>
    <name evidence="1" type="ORF">HNQ77_002346</name>
</gene>
<accession>A0A841K2C3</accession>
<sequence>MAVVEKYEVLHNARRISHEFLVKLILGRRPPESYLCDHFSLDGRECFGDRASHESFLWTQNLQVLQDSSKTTKIAASSMVVCSLVALALKGATRSGLAVFRVAGIAMRLCEQRSNRWRNRQGTSRRNSYSGNQMEMSWCVIQETIAGPDGRIMTGNTCSSHGHVSSLGFWNCHCNVTTSGHMTIACIHAIVRHSNEKTTARICCQDCSPLCRLRNLQVTKAILPRRVSMRIPITEKSRNRQRICRTRVQTCQLLSFTPLEPESHPRKPLKYVFKRANA</sequence>
<comment type="caution">
    <text evidence="1">The sequence shown here is derived from an EMBL/GenBank/DDBJ whole genome shotgun (WGS) entry which is preliminary data.</text>
</comment>
<keyword evidence="2" id="KW-1185">Reference proteome</keyword>